<dbReference type="Proteomes" id="UP001299046">
    <property type="component" value="Unassembled WGS sequence"/>
</dbReference>
<dbReference type="SUPFAM" id="SSF88723">
    <property type="entry name" value="PIN domain-like"/>
    <property type="match status" value="1"/>
</dbReference>
<feature type="binding site" evidence="8">
    <location>
        <position position="8"/>
    </location>
    <ligand>
        <name>Mg(2+)</name>
        <dbReference type="ChEBI" id="CHEBI:18420"/>
    </ligand>
</feature>
<dbReference type="EMBL" id="JAYJJT010000022">
    <property type="protein sequence ID" value="MEB3051515.1"/>
    <property type="molecule type" value="Genomic_DNA"/>
</dbReference>
<dbReference type="EC" id="3.1.-.-" evidence="8"/>
<dbReference type="InterPro" id="IPR002716">
    <property type="entry name" value="PIN_dom"/>
</dbReference>
<dbReference type="InterPro" id="IPR050556">
    <property type="entry name" value="Type_II_TA_system_RNase"/>
</dbReference>
<evidence type="ECO:0000313" key="10">
    <source>
        <dbReference type="EMBL" id="MEB3051515.1"/>
    </source>
</evidence>
<keyword evidence="2 8" id="KW-1277">Toxin-antitoxin system</keyword>
<dbReference type="PANTHER" id="PTHR33653">
    <property type="entry name" value="RIBONUCLEASE VAPC2"/>
    <property type="match status" value="1"/>
</dbReference>
<accession>A0ABU5YN79</accession>
<sequence>MSQVYLADTTVWHWARHSVARAALQDELDRGTVATCAIIDAELTVSARSEREAIEMAEERRALRWLPSPDEIWDDVLATQLALVRESLHRAVKLPDLIIAAVARRHEATVLHYDHDYDAIAAVTKQPMRWLVPPGALS</sequence>
<name>A0ABU5YN79_9MYCO</name>
<keyword evidence="6 8" id="KW-0460">Magnesium</keyword>
<evidence type="ECO:0000256" key="2">
    <source>
        <dbReference type="ARBA" id="ARBA00022649"/>
    </source>
</evidence>
<keyword evidence="4 8" id="KW-0479">Metal-binding</keyword>
<keyword evidence="8" id="KW-0800">Toxin</keyword>
<keyword evidence="3 8" id="KW-0540">Nuclease</keyword>
<evidence type="ECO:0000256" key="1">
    <source>
        <dbReference type="ARBA" id="ARBA00001946"/>
    </source>
</evidence>
<keyword evidence="11" id="KW-1185">Reference proteome</keyword>
<feature type="binding site" evidence="8">
    <location>
        <position position="96"/>
    </location>
    <ligand>
        <name>Mg(2+)</name>
        <dbReference type="ChEBI" id="CHEBI:18420"/>
    </ligand>
</feature>
<keyword evidence="5 8" id="KW-0378">Hydrolase</keyword>
<organism evidence="10 11">
    <name type="scientific">[Mycobacterium] zoologicum</name>
    <dbReference type="NCBI Taxonomy" id="2872311"/>
    <lineage>
        <taxon>Bacteria</taxon>
        <taxon>Bacillati</taxon>
        <taxon>Actinomycetota</taxon>
        <taxon>Actinomycetes</taxon>
        <taxon>Mycobacteriales</taxon>
        <taxon>Mycobacteriaceae</taxon>
        <taxon>Mycolicibacter</taxon>
    </lineage>
</organism>
<protein>
    <recommendedName>
        <fullName evidence="8">Ribonuclease VapC</fullName>
        <shortName evidence="8">RNase VapC</shortName>
        <ecNumber evidence="8">3.1.-.-</ecNumber>
    </recommendedName>
    <alternativeName>
        <fullName evidence="8">Toxin VapC</fullName>
    </alternativeName>
</protein>
<comment type="function">
    <text evidence="8">Toxic component of a toxin-antitoxin (TA) system. An RNase.</text>
</comment>
<dbReference type="Gene3D" id="3.40.50.1010">
    <property type="entry name" value="5'-nuclease"/>
    <property type="match status" value="1"/>
</dbReference>
<comment type="caution">
    <text evidence="10">The sequence shown here is derived from an EMBL/GenBank/DDBJ whole genome shotgun (WGS) entry which is preliminary data.</text>
</comment>
<comment type="cofactor">
    <cofactor evidence="1 8">
        <name>Mg(2+)</name>
        <dbReference type="ChEBI" id="CHEBI:18420"/>
    </cofactor>
</comment>
<feature type="domain" description="PIN" evidence="9">
    <location>
        <begin position="5"/>
        <end position="121"/>
    </location>
</feature>
<dbReference type="RefSeq" id="WP_224861517.1">
    <property type="nucleotide sequence ID" value="NZ_JAYJJS010000025.1"/>
</dbReference>
<dbReference type="InterPro" id="IPR029060">
    <property type="entry name" value="PIN-like_dom_sf"/>
</dbReference>
<gene>
    <name evidence="8" type="primary">vapC</name>
    <name evidence="10" type="ORF">KV112_17520</name>
</gene>
<evidence type="ECO:0000313" key="11">
    <source>
        <dbReference type="Proteomes" id="UP001299046"/>
    </source>
</evidence>
<evidence type="ECO:0000256" key="8">
    <source>
        <dbReference type="HAMAP-Rule" id="MF_00265"/>
    </source>
</evidence>
<proteinExistence type="inferred from homology"/>
<evidence type="ECO:0000256" key="5">
    <source>
        <dbReference type="ARBA" id="ARBA00022801"/>
    </source>
</evidence>
<evidence type="ECO:0000256" key="3">
    <source>
        <dbReference type="ARBA" id="ARBA00022722"/>
    </source>
</evidence>
<comment type="similarity">
    <text evidence="7 8">Belongs to the PINc/VapC protein family.</text>
</comment>
<evidence type="ECO:0000256" key="7">
    <source>
        <dbReference type="ARBA" id="ARBA00038093"/>
    </source>
</evidence>
<dbReference type="HAMAP" id="MF_00265">
    <property type="entry name" value="VapC_Nob1"/>
    <property type="match status" value="1"/>
</dbReference>
<evidence type="ECO:0000256" key="6">
    <source>
        <dbReference type="ARBA" id="ARBA00022842"/>
    </source>
</evidence>
<reference evidence="10 11" key="1">
    <citation type="submission" date="2023-12" db="EMBL/GenBank/DDBJ databases">
        <title>Description of new species of Mycobacterium terrae complex isolated from sewage at the Sao Paulo Zoological Park Foundation in Brazil.</title>
        <authorList>
            <person name="Romagnoli C.L."/>
            <person name="Conceicao E.C."/>
            <person name="Machado E."/>
            <person name="Barreto L.B.P.F."/>
            <person name="Sharma A."/>
            <person name="Silva N.M."/>
            <person name="Marques L.E."/>
            <person name="Juliana M.A."/>
            <person name="Lourenco M.C.S."/>
            <person name="Digiampietri L.A."/>
            <person name="Suffys P.N."/>
            <person name="Viana-Niero C."/>
        </authorList>
    </citation>
    <scope>NUCLEOTIDE SEQUENCE [LARGE SCALE GENOMIC DNA]</scope>
    <source>
        <strain evidence="10 11">MYC123</strain>
    </source>
</reference>
<dbReference type="Pfam" id="PF01850">
    <property type="entry name" value="PIN"/>
    <property type="match status" value="1"/>
</dbReference>
<dbReference type="InterPro" id="IPR022907">
    <property type="entry name" value="VapC_family"/>
</dbReference>
<evidence type="ECO:0000259" key="9">
    <source>
        <dbReference type="Pfam" id="PF01850"/>
    </source>
</evidence>
<evidence type="ECO:0000256" key="4">
    <source>
        <dbReference type="ARBA" id="ARBA00022723"/>
    </source>
</evidence>
<dbReference type="PANTHER" id="PTHR33653:SF1">
    <property type="entry name" value="RIBONUCLEASE VAPC2"/>
    <property type="match status" value="1"/>
</dbReference>